<accession>A0A1H3I2B3</accession>
<name>A0A1H3I2B3_9EURY</name>
<evidence type="ECO:0000313" key="3">
    <source>
        <dbReference type="EMBL" id="SDY21279.1"/>
    </source>
</evidence>
<feature type="transmembrane region" description="Helical" evidence="2">
    <location>
        <begin position="6"/>
        <end position="25"/>
    </location>
</feature>
<dbReference type="STRING" id="660517.SAMN04487946_108176"/>
<keyword evidence="2" id="KW-1133">Transmembrane helix</keyword>
<keyword evidence="2" id="KW-0812">Transmembrane</keyword>
<dbReference type="AlphaFoldDB" id="A0A1H3I2B3"/>
<keyword evidence="2" id="KW-0472">Membrane</keyword>
<keyword evidence="4" id="KW-1185">Reference proteome</keyword>
<dbReference type="Proteomes" id="UP000199170">
    <property type="component" value="Unassembled WGS sequence"/>
</dbReference>
<organism evidence="3 4">
    <name type="scientific">Halobellus clavatus</name>
    <dbReference type="NCBI Taxonomy" id="660517"/>
    <lineage>
        <taxon>Archaea</taxon>
        <taxon>Methanobacteriati</taxon>
        <taxon>Methanobacteriota</taxon>
        <taxon>Stenosarchaea group</taxon>
        <taxon>Halobacteria</taxon>
        <taxon>Halobacteriales</taxon>
        <taxon>Haloferacaceae</taxon>
        <taxon>Halobellus</taxon>
    </lineage>
</organism>
<dbReference type="Pfam" id="PF26467">
    <property type="entry name" value="DUF8143"/>
    <property type="match status" value="1"/>
</dbReference>
<reference evidence="4" key="1">
    <citation type="submission" date="2016-10" db="EMBL/GenBank/DDBJ databases">
        <authorList>
            <person name="Varghese N."/>
            <person name="Submissions S."/>
        </authorList>
    </citation>
    <scope>NUCLEOTIDE SEQUENCE [LARGE SCALE GENOMIC DNA]</scope>
    <source>
        <strain evidence="4">CGMCC 1.10118</strain>
    </source>
</reference>
<sequence>MTGGAFALVVLLFAVVAPLVLYVLVRREHDQRQTMDRADAERAARRDTGDQRR</sequence>
<feature type="region of interest" description="Disordered" evidence="1">
    <location>
        <begin position="30"/>
        <end position="53"/>
    </location>
</feature>
<evidence type="ECO:0000313" key="4">
    <source>
        <dbReference type="Proteomes" id="UP000199170"/>
    </source>
</evidence>
<evidence type="ECO:0000256" key="1">
    <source>
        <dbReference type="SAM" id="MobiDB-lite"/>
    </source>
</evidence>
<dbReference type="RefSeq" id="WP_175454640.1">
    <property type="nucleotide sequence ID" value="NZ_FNPB01000008.1"/>
</dbReference>
<evidence type="ECO:0000256" key="2">
    <source>
        <dbReference type="SAM" id="Phobius"/>
    </source>
</evidence>
<dbReference type="EMBL" id="FNPB01000008">
    <property type="protein sequence ID" value="SDY21279.1"/>
    <property type="molecule type" value="Genomic_DNA"/>
</dbReference>
<protein>
    <submittedName>
        <fullName evidence="3">Uncharacterized protein</fullName>
    </submittedName>
</protein>
<gene>
    <name evidence="3" type="ORF">SAMN04487946_108176</name>
</gene>
<dbReference type="InterPro" id="IPR058456">
    <property type="entry name" value="DUF8143"/>
</dbReference>
<proteinExistence type="predicted"/>